<dbReference type="PROSITE" id="PS51387">
    <property type="entry name" value="FAD_PCMH"/>
    <property type="match status" value="1"/>
</dbReference>
<dbReference type="Pfam" id="PF04030">
    <property type="entry name" value="ALO"/>
    <property type="match status" value="1"/>
</dbReference>
<keyword evidence="1" id="KW-0285">Flavoprotein</keyword>
<dbReference type="GO" id="GO:0071949">
    <property type="term" value="F:FAD binding"/>
    <property type="evidence" value="ECO:0007669"/>
    <property type="project" value="InterPro"/>
</dbReference>
<evidence type="ECO:0000256" key="1">
    <source>
        <dbReference type="ARBA" id="ARBA00022630"/>
    </source>
</evidence>
<dbReference type="InterPro" id="IPR036318">
    <property type="entry name" value="FAD-bd_PCMH-like_sf"/>
</dbReference>
<dbReference type="Gene3D" id="3.30.43.10">
    <property type="entry name" value="Uridine Diphospho-n-acetylenolpyruvylglucosamine Reductase, domain 2"/>
    <property type="match status" value="1"/>
</dbReference>
<dbReference type="InterPro" id="IPR016169">
    <property type="entry name" value="FAD-bd_PCMH_sub2"/>
</dbReference>
<dbReference type="InterPro" id="IPR010031">
    <property type="entry name" value="FAD_lactone_oxidase-like"/>
</dbReference>
<keyword evidence="2" id="KW-0274">FAD</keyword>
<sequence length="429" mass="47778">MRDAISQWSNWSGYVTARPQAFAEPQTLDELGELVRSAPGPMRFVGTGHSFTPLVRNDGTILSLDRFEGLKAHDPEKLTARVGAGTKIGALAKLLHGVGQALPNMGDIDKQAFGGALGTATHGSGITLGAYHTQLEAMQIVDGRGEVKEFDRAKSPDMIDAMGASLGAFGAVTEVTIRNVASYRMRYRRWTAPIADVLAQFESTVTAHRSAEFYYVPFSGQALLIASDITDAPATVRPPTEDDDAVTTLRKLRDYLSWFPWLRRRLIGSAFAKVPPEDYVEEWLKVFTSERNVKFNEMEYHLPFEEGAAALGEIISLLETRFPDVYFPIEVRVVAPDNVWLSPFYKRPTCSIAIHHGVERDPMAYFNAAEPIFRKRGGRPHWGKMHSLTAKELSALYPRWNDAMAVRREMDPDNRFVTPYMARLLGVAA</sequence>
<accession>A0A838AWM5</accession>
<dbReference type="PANTHER" id="PTHR43762:SF1">
    <property type="entry name" value="D-ARABINONO-1,4-LACTONE OXIDASE"/>
    <property type="match status" value="1"/>
</dbReference>
<name>A0A838AWM5_9HYPH</name>
<gene>
    <name evidence="5" type="ORF">H0241_00955</name>
</gene>
<dbReference type="PIRSF" id="PIRSF000136">
    <property type="entry name" value="LGO_GLO"/>
    <property type="match status" value="1"/>
</dbReference>
<evidence type="ECO:0000256" key="2">
    <source>
        <dbReference type="ARBA" id="ARBA00022827"/>
    </source>
</evidence>
<dbReference type="InterPro" id="IPR007173">
    <property type="entry name" value="ALO_C"/>
</dbReference>
<feature type="domain" description="FAD-binding PCMH-type" evidence="4">
    <location>
        <begin position="15"/>
        <end position="182"/>
    </location>
</feature>
<dbReference type="EMBL" id="JACDTY010000001">
    <property type="protein sequence ID" value="MBA1138826.1"/>
    <property type="molecule type" value="Genomic_DNA"/>
</dbReference>
<dbReference type="InterPro" id="IPR016167">
    <property type="entry name" value="FAD-bd_PCMH_sub1"/>
</dbReference>
<dbReference type="AlphaFoldDB" id="A0A838AWM5"/>
<keyword evidence="6" id="KW-1185">Reference proteome</keyword>
<dbReference type="NCBIfam" id="TIGR01679">
    <property type="entry name" value="bact_FAD_ox"/>
    <property type="match status" value="1"/>
</dbReference>
<dbReference type="Gene3D" id="3.30.465.10">
    <property type="match status" value="1"/>
</dbReference>
<evidence type="ECO:0000259" key="4">
    <source>
        <dbReference type="PROSITE" id="PS51387"/>
    </source>
</evidence>
<dbReference type="GO" id="GO:0016020">
    <property type="term" value="C:membrane"/>
    <property type="evidence" value="ECO:0007669"/>
    <property type="project" value="InterPro"/>
</dbReference>
<dbReference type="Gene3D" id="3.30.70.2520">
    <property type="match status" value="1"/>
</dbReference>
<dbReference type="InterPro" id="IPR016171">
    <property type="entry name" value="Vanillyl_alc_oxidase_C-sub2"/>
</dbReference>
<dbReference type="Proteomes" id="UP000558284">
    <property type="component" value="Unassembled WGS sequence"/>
</dbReference>
<keyword evidence="3" id="KW-0560">Oxidoreductase</keyword>
<protein>
    <submittedName>
        <fullName evidence="5">FAD-binding protein</fullName>
    </submittedName>
</protein>
<dbReference type="InterPro" id="IPR006094">
    <property type="entry name" value="Oxid_FAD_bind_N"/>
</dbReference>
<evidence type="ECO:0000313" key="5">
    <source>
        <dbReference type="EMBL" id="MBA1138826.1"/>
    </source>
</evidence>
<organism evidence="5 6">
    <name type="scientific">Mesorhizobium neociceri</name>
    <dbReference type="NCBI Taxonomy" id="1307853"/>
    <lineage>
        <taxon>Bacteria</taxon>
        <taxon>Pseudomonadati</taxon>
        <taxon>Pseudomonadota</taxon>
        <taxon>Alphaproteobacteria</taxon>
        <taxon>Hyphomicrobiales</taxon>
        <taxon>Phyllobacteriaceae</taxon>
        <taxon>Mesorhizobium</taxon>
    </lineage>
</organism>
<dbReference type="Pfam" id="PF01565">
    <property type="entry name" value="FAD_binding_4"/>
    <property type="match status" value="1"/>
</dbReference>
<dbReference type="InterPro" id="IPR016166">
    <property type="entry name" value="FAD-bd_PCMH"/>
</dbReference>
<dbReference type="GO" id="GO:0003885">
    <property type="term" value="F:D-arabinono-1,4-lactone oxidase activity"/>
    <property type="evidence" value="ECO:0007669"/>
    <property type="project" value="InterPro"/>
</dbReference>
<dbReference type="SUPFAM" id="SSF56176">
    <property type="entry name" value="FAD-binding/transporter-associated domain-like"/>
    <property type="match status" value="1"/>
</dbReference>
<dbReference type="Gene3D" id="1.10.45.10">
    <property type="entry name" value="Vanillyl-alcohol Oxidase, Chain A, domain 4"/>
    <property type="match status" value="1"/>
</dbReference>
<comment type="caution">
    <text evidence="5">The sequence shown here is derived from an EMBL/GenBank/DDBJ whole genome shotgun (WGS) entry which is preliminary data.</text>
</comment>
<evidence type="ECO:0000313" key="6">
    <source>
        <dbReference type="Proteomes" id="UP000558284"/>
    </source>
</evidence>
<dbReference type="RefSeq" id="WP_181055564.1">
    <property type="nucleotide sequence ID" value="NZ_JACDTY010000001.1"/>
</dbReference>
<dbReference type="PANTHER" id="PTHR43762">
    <property type="entry name" value="L-GULONOLACTONE OXIDASE"/>
    <property type="match status" value="1"/>
</dbReference>
<proteinExistence type="predicted"/>
<reference evidence="5 6" key="1">
    <citation type="submission" date="2020-07" db="EMBL/GenBank/DDBJ databases">
        <title>Definition of the novel symbiovar canariense within Mesorhizobium novociceri, a new species of genus Mesorhizobium nodulating Cicer canariense in the Caldera de Taburiente National Park (La Palma, Canary Islands).</title>
        <authorList>
            <person name="Leon-Barrios M."/>
            <person name="Perez-Yepez J."/>
            <person name="Flores-Felix J.D."/>
            <person name="Ramirez-Baena M.H."/>
            <person name="Pulido-Suarez L."/>
            <person name="Igual J.M."/>
            <person name="Velazquez E."/>
            <person name="Peix A."/>
        </authorList>
    </citation>
    <scope>NUCLEOTIDE SEQUENCE [LARGE SCALE GENOMIC DNA]</scope>
    <source>
        <strain evidence="5 6">CCANP35</strain>
    </source>
</reference>
<evidence type="ECO:0000256" key="3">
    <source>
        <dbReference type="ARBA" id="ARBA00023002"/>
    </source>
</evidence>